<reference evidence="5" key="1">
    <citation type="submission" date="2019-09" db="EMBL/GenBank/DDBJ databases">
        <authorList>
            <person name="Gross C."/>
            <person name="Bohn E."/>
        </authorList>
    </citation>
    <scope>NUCLEOTIDE SEQUENCE</scope>
    <source>
        <strain evidence="5">ID40</strain>
    </source>
</reference>
<feature type="domain" description="ABC transporter" evidence="4">
    <location>
        <begin position="27"/>
        <end position="81"/>
    </location>
</feature>
<evidence type="ECO:0000256" key="1">
    <source>
        <dbReference type="ARBA" id="ARBA00005417"/>
    </source>
</evidence>
<dbReference type="SUPFAM" id="SSF52540">
    <property type="entry name" value="P-loop containing nucleoside triphosphate hydrolases"/>
    <property type="match status" value="1"/>
</dbReference>
<dbReference type="InterPro" id="IPR050166">
    <property type="entry name" value="ABC_transporter_ATP-bind"/>
</dbReference>
<dbReference type="PANTHER" id="PTHR42788:SF19">
    <property type="entry name" value="ALIPHATIC SULFONATES IMPORT ATP-BINDING PROTEIN SSUB 2"/>
    <property type="match status" value="1"/>
</dbReference>
<proteinExistence type="inferred from homology"/>
<protein>
    <submittedName>
        <fullName evidence="5">Hemin import ATP-binding protein HmuV</fullName>
        <ecNumber evidence="5">3.6.3.-</ecNumber>
    </submittedName>
</protein>
<evidence type="ECO:0000313" key="5">
    <source>
        <dbReference type="EMBL" id="VVH79002.1"/>
    </source>
</evidence>
<keyword evidence="5" id="KW-0547">Nucleotide-binding</keyword>
<dbReference type="GO" id="GO:0005524">
    <property type="term" value="F:ATP binding"/>
    <property type="evidence" value="ECO:0007669"/>
    <property type="project" value="UniProtKB-KW"/>
</dbReference>
<evidence type="ECO:0000259" key="4">
    <source>
        <dbReference type="Pfam" id="PF00005"/>
    </source>
</evidence>
<dbReference type="GO" id="GO:0016887">
    <property type="term" value="F:ATP hydrolysis activity"/>
    <property type="evidence" value="ECO:0007669"/>
    <property type="project" value="InterPro"/>
</dbReference>
<name>A0A5E5QU32_PSEAI</name>
<gene>
    <name evidence="5" type="primary">hmuV_1</name>
    <name evidence="5" type="ORF">TUEID40_00149</name>
</gene>
<keyword evidence="3" id="KW-1278">Translocase</keyword>
<keyword evidence="5" id="KW-0067">ATP-binding</keyword>
<dbReference type="Gene3D" id="3.40.50.300">
    <property type="entry name" value="P-loop containing nucleotide triphosphate hydrolases"/>
    <property type="match status" value="1"/>
</dbReference>
<dbReference type="EMBL" id="LR700248">
    <property type="protein sequence ID" value="VVH79002.1"/>
    <property type="molecule type" value="Genomic_DNA"/>
</dbReference>
<evidence type="ECO:0000256" key="2">
    <source>
        <dbReference type="ARBA" id="ARBA00022448"/>
    </source>
</evidence>
<dbReference type="InterPro" id="IPR003439">
    <property type="entry name" value="ABC_transporter-like_ATP-bd"/>
</dbReference>
<keyword evidence="2" id="KW-0813">Transport</keyword>
<keyword evidence="5" id="KW-0378">Hydrolase</keyword>
<sequence length="92" mass="9502">MSEALLDARGIALGYPRGAGWQAVLGDFELRLGAGEVVSILGPSGVGKSSLLRVLAGLQEPAAGSVRVLGEPCADRIRASRWRSRTPACCPG</sequence>
<comment type="similarity">
    <text evidence="1">Belongs to the ABC transporter superfamily.</text>
</comment>
<dbReference type="AlphaFoldDB" id="A0A5E5QU32"/>
<dbReference type="InterPro" id="IPR027417">
    <property type="entry name" value="P-loop_NTPase"/>
</dbReference>
<dbReference type="PANTHER" id="PTHR42788">
    <property type="entry name" value="TAURINE IMPORT ATP-BINDING PROTEIN-RELATED"/>
    <property type="match status" value="1"/>
</dbReference>
<dbReference type="Pfam" id="PF00005">
    <property type="entry name" value="ABC_tran"/>
    <property type="match status" value="1"/>
</dbReference>
<evidence type="ECO:0000256" key="3">
    <source>
        <dbReference type="ARBA" id="ARBA00022967"/>
    </source>
</evidence>
<organism evidence="5">
    <name type="scientific">Pseudomonas aeruginosa</name>
    <dbReference type="NCBI Taxonomy" id="287"/>
    <lineage>
        <taxon>Bacteria</taxon>
        <taxon>Pseudomonadati</taxon>
        <taxon>Pseudomonadota</taxon>
        <taxon>Gammaproteobacteria</taxon>
        <taxon>Pseudomonadales</taxon>
        <taxon>Pseudomonadaceae</taxon>
        <taxon>Pseudomonas</taxon>
    </lineage>
</organism>
<dbReference type="EC" id="3.6.3.-" evidence="5"/>
<accession>A0A5E5QU32</accession>